<sequence>MPSSLRRCARLEQGCLGQMGSMQLKLDRVDFCGPKLRKWSFGQTKPIMRSHFRPHVHLCSPDGPKLSACGLPV</sequence>
<dbReference type="Proteomes" id="UP000784294">
    <property type="component" value="Unassembled WGS sequence"/>
</dbReference>
<evidence type="ECO:0000313" key="1">
    <source>
        <dbReference type="EMBL" id="VEL44208.1"/>
    </source>
</evidence>
<gene>
    <name evidence="1" type="ORF">PXEA_LOCUS37648</name>
</gene>
<comment type="caution">
    <text evidence="1">The sequence shown here is derived from an EMBL/GenBank/DDBJ whole genome shotgun (WGS) entry which is preliminary data.</text>
</comment>
<dbReference type="AlphaFoldDB" id="A0A448XSW9"/>
<accession>A0A448XSW9</accession>
<feature type="non-terminal residue" evidence="1">
    <location>
        <position position="73"/>
    </location>
</feature>
<name>A0A448XSW9_9PLAT</name>
<evidence type="ECO:0000313" key="2">
    <source>
        <dbReference type="Proteomes" id="UP000784294"/>
    </source>
</evidence>
<protein>
    <submittedName>
        <fullName evidence="1">Uncharacterized protein</fullName>
    </submittedName>
</protein>
<dbReference type="EMBL" id="CAAALY010291822">
    <property type="protein sequence ID" value="VEL44208.1"/>
    <property type="molecule type" value="Genomic_DNA"/>
</dbReference>
<proteinExistence type="predicted"/>
<keyword evidence="2" id="KW-1185">Reference proteome</keyword>
<reference evidence="1" key="1">
    <citation type="submission" date="2018-11" db="EMBL/GenBank/DDBJ databases">
        <authorList>
            <consortium name="Pathogen Informatics"/>
        </authorList>
    </citation>
    <scope>NUCLEOTIDE SEQUENCE</scope>
</reference>
<organism evidence="1 2">
    <name type="scientific">Protopolystoma xenopodis</name>
    <dbReference type="NCBI Taxonomy" id="117903"/>
    <lineage>
        <taxon>Eukaryota</taxon>
        <taxon>Metazoa</taxon>
        <taxon>Spiralia</taxon>
        <taxon>Lophotrochozoa</taxon>
        <taxon>Platyhelminthes</taxon>
        <taxon>Monogenea</taxon>
        <taxon>Polyopisthocotylea</taxon>
        <taxon>Polystomatidea</taxon>
        <taxon>Polystomatidae</taxon>
        <taxon>Protopolystoma</taxon>
    </lineage>
</organism>